<sequence length="48" mass="5585">DEAVRKEKRIMGSALIKIKHEKSEVDVFFSSIARLTPTRKKEVKKKEV</sequence>
<gene>
    <name evidence="1" type="ORF">S01H1_82442</name>
</gene>
<protein>
    <submittedName>
        <fullName evidence="1">Uncharacterized protein</fullName>
    </submittedName>
</protein>
<evidence type="ECO:0000313" key="1">
    <source>
        <dbReference type="EMBL" id="GAG49840.1"/>
    </source>
</evidence>
<dbReference type="AlphaFoldDB" id="X0Y2A2"/>
<organism evidence="1">
    <name type="scientific">marine sediment metagenome</name>
    <dbReference type="NCBI Taxonomy" id="412755"/>
    <lineage>
        <taxon>unclassified sequences</taxon>
        <taxon>metagenomes</taxon>
        <taxon>ecological metagenomes</taxon>
    </lineage>
</organism>
<accession>X0Y2A2</accession>
<reference evidence="1" key="1">
    <citation type="journal article" date="2014" name="Front. Microbiol.">
        <title>High frequency of phylogenetically diverse reductive dehalogenase-homologous genes in deep subseafloor sedimentary metagenomes.</title>
        <authorList>
            <person name="Kawai M."/>
            <person name="Futagami T."/>
            <person name="Toyoda A."/>
            <person name="Takaki Y."/>
            <person name="Nishi S."/>
            <person name="Hori S."/>
            <person name="Arai W."/>
            <person name="Tsubouchi T."/>
            <person name="Morono Y."/>
            <person name="Uchiyama I."/>
            <person name="Ito T."/>
            <person name="Fujiyama A."/>
            <person name="Inagaki F."/>
            <person name="Takami H."/>
        </authorList>
    </citation>
    <scope>NUCLEOTIDE SEQUENCE</scope>
    <source>
        <strain evidence="1">Expedition CK06-06</strain>
    </source>
</reference>
<feature type="non-terminal residue" evidence="1">
    <location>
        <position position="1"/>
    </location>
</feature>
<dbReference type="EMBL" id="BARS01055888">
    <property type="protein sequence ID" value="GAG49840.1"/>
    <property type="molecule type" value="Genomic_DNA"/>
</dbReference>
<name>X0Y2A2_9ZZZZ</name>
<proteinExistence type="predicted"/>
<comment type="caution">
    <text evidence="1">The sequence shown here is derived from an EMBL/GenBank/DDBJ whole genome shotgun (WGS) entry which is preliminary data.</text>
</comment>